<accession>A0A0B1SFH7</accession>
<dbReference type="InterPro" id="IPR053973">
    <property type="entry name" value="ERMP1-like_C"/>
</dbReference>
<organism evidence="3 4">
    <name type="scientific">Oesophagostomum dentatum</name>
    <name type="common">Nodular worm</name>
    <dbReference type="NCBI Taxonomy" id="61180"/>
    <lineage>
        <taxon>Eukaryota</taxon>
        <taxon>Metazoa</taxon>
        <taxon>Ecdysozoa</taxon>
        <taxon>Nematoda</taxon>
        <taxon>Chromadorea</taxon>
        <taxon>Rhabditida</taxon>
        <taxon>Rhabditina</taxon>
        <taxon>Rhabditomorpha</taxon>
        <taxon>Strongyloidea</taxon>
        <taxon>Strongylidae</taxon>
        <taxon>Oesophagostomum</taxon>
    </lineage>
</organism>
<dbReference type="Proteomes" id="UP000053660">
    <property type="component" value="Unassembled WGS sequence"/>
</dbReference>
<dbReference type="Pfam" id="PF22248">
    <property type="entry name" value="ERMP1_C"/>
    <property type="match status" value="1"/>
</dbReference>
<comment type="similarity">
    <text evidence="1">Belongs to the peptidase M28 family.</text>
</comment>
<name>A0A0B1SFH7_OESDE</name>
<feature type="domain" description="Endoplasmic reticulum metallopeptidase 1-like C-terminal" evidence="2">
    <location>
        <begin position="12"/>
        <end position="163"/>
    </location>
</feature>
<sequence length="295" mass="33933">QYSDYTVPRCQYENSPYCEFPLYFPTRNRIQARHVRYRSFDDRPELPATKINLIHKEEASTRLIYDFSVQGSGQISIFIIPQSGWQIANCSISDPKPELDDRPLFLFLTCSGVKCGDWMFKITLKHPGNPVRDDETQLLVGAASHYLHGPKMQTVTIKRILSEIVKNRQVDPAWSITASAWNVDMIYRGWQIANCSISEPKPELDDRSLFLFLTCSGVKCGDWMFKITLKHPGNPVRDDETQLLVGAASHYLYGPKMQTVTIKRILSEIVKNRQVDPAWSITASAWNVDMIYRYF</sequence>
<evidence type="ECO:0000313" key="3">
    <source>
        <dbReference type="EMBL" id="KHJ84073.1"/>
    </source>
</evidence>
<protein>
    <recommendedName>
        <fullName evidence="2">Endoplasmic reticulum metallopeptidase 1-like C-terminal domain-containing protein</fullName>
    </recommendedName>
</protein>
<reference evidence="3 4" key="1">
    <citation type="submission" date="2014-03" db="EMBL/GenBank/DDBJ databases">
        <title>Draft genome of the hookworm Oesophagostomum dentatum.</title>
        <authorList>
            <person name="Mitreva M."/>
        </authorList>
    </citation>
    <scope>NUCLEOTIDE SEQUENCE [LARGE SCALE GENOMIC DNA]</scope>
    <source>
        <strain evidence="3 4">OD-Hann</strain>
    </source>
</reference>
<dbReference type="EMBL" id="KN570248">
    <property type="protein sequence ID" value="KHJ84073.1"/>
    <property type="molecule type" value="Genomic_DNA"/>
</dbReference>
<keyword evidence="4" id="KW-1185">Reference proteome</keyword>
<dbReference type="AlphaFoldDB" id="A0A0B1SFH7"/>
<feature type="non-terminal residue" evidence="3">
    <location>
        <position position="1"/>
    </location>
</feature>
<evidence type="ECO:0000313" key="4">
    <source>
        <dbReference type="Proteomes" id="UP000053660"/>
    </source>
</evidence>
<evidence type="ECO:0000259" key="2">
    <source>
        <dbReference type="Pfam" id="PF22248"/>
    </source>
</evidence>
<gene>
    <name evidence="3" type="ORF">OESDEN_16217</name>
</gene>
<evidence type="ECO:0000256" key="1">
    <source>
        <dbReference type="ARBA" id="ARBA00010918"/>
    </source>
</evidence>
<proteinExistence type="inferred from homology"/>